<evidence type="ECO:0000256" key="2">
    <source>
        <dbReference type="ARBA" id="ARBA00022723"/>
    </source>
</evidence>
<keyword evidence="3 5" id="KW-0456">Lyase</keyword>
<dbReference type="EC" id="4.1.3.4" evidence="5"/>
<dbReference type="FunFam" id="3.20.20.70:FF:000071">
    <property type="entry name" value="Hydroxymethylglutaryl-CoA lyase"/>
    <property type="match status" value="1"/>
</dbReference>
<name>A0A0V8JRJ2_9BACI</name>
<dbReference type="Gene3D" id="3.20.20.70">
    <property type="entry name" value="Aldolase class I"/>
    <property type="match status" value="1"/>
</dbReference>
<evidence type="ECO:0000256" key="1">
    <source>
        <dbReference type="ARBA" id="ARBA00009405"/>
    </source>
</evidence>
<reference evidence="5 6" key="1">
    <citation type="submission" date="2015-11" db="EMBL/GenBank/DDBJ databases">
        <title>Bacillus caseinolyticus sp nov.</title>
        <authorList>
            <person name="Dastager S.G."/>
            <person name="Mawlankar R."/>
        </authorList>
    </citation>
    <scope>NUCLEOTIDE SEQUENCE [LARGE SCALE GENOMIC DNA]</scope>
    <source>
        <strain evidence="5 6">SGD-V-76</strain>
    </source>
</reference>
<keyword evidence="6" id="KW-1185">Reference proteome</keyword>
<protein>
    <submittedName>
        <fullName evidence="5">Hydroxymethylglutaryl-CoA lyase</fullName>
        <ecNumber evidence="5">4.1.3.4</ecNumber>
    </submittedName>
</protein>
<dbReference type="PROSITE" id="PS50991">
    <property type="entry name" value="PYR_CT"/>
    <property type="match status" value="1"/>
</dbReference>
<feature type="domain" description="Pyruvate carboxyltransferase" evidence="4">
    <location>
        <begin position="7"/>
        <end position="276"/>
    </location>
</feature>
<evidence type="ECO:0000259" key="4">
    <source>
        <dbReference type="PROSITE" id="PS50991"/>
    </source>
</evidence>
<comment type="caution">
    <text evidence="5">The sequence shown here is derived from an EMBL/GenBank/DDBJ whole genome shotgun (WGS) entry which is preliminary data.</text>
</comment>
<dbReference type="InterPro" id="IPR000891">
    <property type="entry name" value="PYR_CT"/>
</dbReference>
<dbReference type="GO" id="GO:0006552">
    <property type="term" value="P:L-leucine catabolic process"/>
    <property type="evidence" value="ECO:0007669"/>
    <property type="project" value="TreeGrafter"/>
</dbReference>
<dbReference type="GO" id="GO:0004419">
    <property type="term" value="F:hydroxymethylglutaryl-CoA lyase activity"/>
    <property type="evidence" value="ECO:0007669"/>
    <property type="project" value="UniProtKB-EC"/>
</dbReference>
<proteinExistence type="inferred from homology"/>
<keyword evidence="2" id="KW-0479">Metal-binding</keyword>
<dbReference type="RefSeq" id="WP_062686267.1">
    <property type="nucleotide sequence ID" value="NZ_KQ758627.1"/>
</dbReference>
<dbReference type="Pfam" id="PF00682">
    <property type="entry name" value="HMGL-like"/>
    <property type="match status" value="1"/>
</dbReference>
<dbReference type="PANTHER" id="PTHR42738:SF7">
    <property type="entry name" value="HYDROXYMETHYLGLUTARYL-COA LYASE"/>
    <property type="match status" value="1"/>
</dbReference>
<dbReference type="InterPro" id="IPR013785">
    <property type="entry name" value="Aldolase_TIM"/>
</dbReference>
<dbReference type="GO" id="GO:0046872">
    <property type="term" value="F:metal ion binding"/>
    <property type="evidence" value="ECO:0007669"/>
    <property type="project" value="UniProtKB-KW"/>
</dbReference>
<dbReference type="SUPFAM" id="SSF51569">
    <property type="entry name" value="Aldolase"/>
    <property type="match status" value="1"/>
</dbReference>
<dbReference type="NCBIfam" id="NF004283">
    <property type="entry name" value="PRK05692.1"/>
    <property type="match status" value="1"/>
</dbReference>
<dbReference type="AlphaFoldDB" id="A0A0V8JRJ2"/>
<dbReference type="GO" id="GO:0046951">
    <property type="term" value="P:ketone body biosynthetic process"/>
    <property type="evidence" value="ECO:0007669"/>
    <property type="project" value="TreeGrafter"/>
</dbReference>
<accession>A0A0V8JRJ2</accession>
<organism evidence="5 6">
    <name type="scientific">Priestia veravalensis</name>
    <dbReference type="NCBI Taxonomy" id="1414648"/>
    <lineage>
        <taxon>Bacteria</taxon>
        <taxon>Bacillati</taxon>
        <taxon>Bacillota</taxon>
        <taxon>Bacilli</taxon>
        <taxon>Bacillales</taxon>
        <taxon>Bacillaceae</taxon>
        <taxon>Priestia</taxon>
    </lineage>
</organism>
<comment type="similarity">
    <text evidence="1">Belongs to the HMG-CoA lyase family.</text>
</comment>
<dbReference type="PANTHER" id="PTHR42738">
    <property type="entry name" value="HYDROXYMETHYLGLUTARYL-COA LYASE"/>
    <property type="match status" value="1"/>
</dbReference>
<dbReference type="EMBL" id="LNQP01000004">
    <property type="protein sequence ID" value="KSU89574.1"/>
    <property type="molecule type" value="Genomic_DNA"/>
</dbReference>
<dbReference type="InterPro" id="IPR043594">
    <property type="entry name" value="HMGL"/>
</dbReference>
<evidence type="ECO:0000256" key="3">
    <source>
        <dbReference type="ARBA" id="ARBA00023239"/>
    </source>
</evidence>
<evidence type="ECO:0000313" key="5">
    <source>
        <dbReference type="EMBL" id="KSU89574.1"/>
    </source>
</evidence>
<dbReference type="Proteomes" id="UP000053681">
    <property type="component" value="Unassembled WGS sequence"/>
</dbReference>
<evidence type="ECO:0000313" key="6">
    <source>
        <dbReference type="Proteomes" id="UP000053681"/>
    </source>
</evidence>
<gene>
    <name evidence="5" type="ORF">AS180_01850</name>
</gene>
<dbReference type="CDD" id="cd07938">
    <property type="entry name" value="DRE_TIM_HMGL"/>
    <property type="match status" value="1"/>
</dbReference>
<sequence>MSLPSKATIIEVGPRDGLQNEKKFVPTHVKIQFISLLKEAGLSEIELTSFVSPKWVPQMKDAQQVIQAFSLQQPTNNRHIVLVPNEQGLTKALEENCQSVALFIGVSNSFNQHNINKTTAEALHQQLPLMEKLKERNAYVRTCISTSFYCPYEGKINPDKTVELCAHFVEAGVTELSIADTIGMANPKDVFTLFSALKRAFPTVLLNAHFHDTRGVAMANIYACLQAGVTRFDSSAGGIGGCPFAKGATGNIATEDLIFMLDEMGVQTNVNREKILEAVSYIEPYLSHPVSSKQYRLYQLAKR</sequence>